<dbReference type="Gene3D" id="3.40.630.30">
    <property type="match status" value="1"/>
</dbReference>
<sequence length="162" mass="16918">MTDTAIPTTVLTFRDAVAADLPVLTALYETSGIDTPGFNQPSTVAAAWTRLMQQPGVRVRVAEADGQALGTLTLFVLPLLAHNGQAAALVEDVAVHPSAQGSGVGRALMDDAMALASAAGCYKLALSSNQRRTAAHAFYEHLGFERHGVSFVVPLQETSDAA</sequence>
<keyword evidence="2 4" id="KW-0012">Acyltransferase</keyword>
<dbReference type="PROSITE" id="PS51186">
    <property type="entry name" value="GNAT"/>
    <property type="match status" value="1"/>
</dbReference>
<reference evidence="4 5" key="1">
    <citation type="submission" date="2024-04" db="EMBL/GenBank/DDBJ databases">
        <title>Novel species of the genus Ideonella isolated from streams.</title>
        <authorList>
            <person name="Lu H."/>
        </authorList>
    </citation>
    <scope>NUCLEOTIDE SEQUENCE [LARGE SCALE GENOMIC DNA]</scope>
    <source>
        <strain evidence="4 5">LYT19W</strain>
    </source>
</reference>
<dbReference type="Proteomes" id="UP001379945">
    <property type="component" value="Unassembled WGS sequence"/>
</dbReference>
<dbReference type="PANTHER" id="PTHR43877:SF1">
    <property type="entry name" value="ACETYLTRANSFERASE"/>
    <property type="match status" value="1"/>
</dbReference>
<dbReference type="CDD" id="cd04301">
    <property type="entry name" value="NAT_SF"/>
    <property type="match status" value="1"/>
</dbReference>
<evidence type="ECO:0000259" key="3">
    <source>
        <dbReference type="PROSITE" id="PS51186"/>
    </source>
</evidence>
<dbReference type="InterPro" id="IPR050832">
    <property type="entry name" value="Bact_Acetyltransf"/>
</dbReference>
<dbReference type="RefSeq" id="WP_341400163.1">
    <property type="nucleotide sequence ID" value="NZ_JBBUTI010000011.1"/>
</dbReference>
<evidence type="ECO:0000313" key="5">
    <source>
        <dbReference type="Proteomes" id="UP001379945"/>
    </source>
</evidence>
<dbReference type="InterPro" id="IPR000182">
    <property type="entry name" value="GNAT_dom"/>
</dbReference>
<dbReference type="InterPro" id="IPR016181">
    <property type="entry name" value="Acyl_CoA_acyltransferase"/>
</dbReference>
<comment type="caution">
    <text evidence="4">The sequence shown here is derived from an EMBL/GenBank/DDBJ whole genome shotgun (WGS) entry which is preliminary data.</text>
</comment>
<feature type="domain" description="N-acetyltransferase" evidence="3">
    <location>
        <begin position="11"/>
        <end position="162"/>
    </location>
</feature>
<dbReference type="PANTHER" id="PTHR43877">
    <property type="entry name" value="AMINOALKYLPHOSPHONATE N-ACETYLTRANSFERASE-RELATED-RELATED"/>
    <property type="match status" value="1"/>
</dbReference>
<dbReference type="SUPFAM" id="SSF55729">
    <property type="entry name" value="Acyl-CoA N-acyltransferases (Nat)"/>
    <property type="match status" value="1"/>
</dbReference>
<evidence type="ECO:0000313" key="4">
    <source>
        <dbReference type="EMBL" id="MEK8047860.1"/>
    </source>
</evidence>
<evidence type="ECO:0000256" key="2">
    <source>
        <dbReference type="ARBA" id="ARBA00023315"/>
    </source>
</evidence>
<accession>A0ABU9C7J7</accession>
<organism evidence="4 5">
    <name type="scientific">Ideonella margarita</name>
    <dbReference type="NCBI Taxonomy" id="2984191"/>
    <lineage>
        <taxon>Bacteria</taxon>
        <taxon>Pseudomonadati</taxon>
        <taxon>Pseudomonadota</taxon>
        <taxon>Betaproteobacteria</taxon>
        <taxon>Burkholderiales</taxon>
        <taxon>Sphaerotilaceae</taxon>
        <taxon>Ideonella</taxon>
    </lineage>
</organism>
<dbReference type="Pfam" id="PF13508">
    <property type="entry name" value="Acetyltransf_7"/>
    <property type="match status" value="1"/>
</dbReference>
<name>A0ABU9C7J7_9BURK</name>
<evidence type="ECO:0000256" key="1">
    <source>
        <dbReference type="ARBA" id="ARBA00022679"/>
    </source>
</evidence>
<dbReference type="GO" id="GO:0016746">
    <property type="term" value="F:acyltransferase activity"/>
    <property type="evidence" value="ECO:0007669"/>
    <property type="project" value="UniProtKB-KW"/>
</dbReference>
<dbReference type="EC" id="2.3.1.-" evidence="4"/>
<gene>
    <name evidence="4" type="ORF">AACH00_15985</name>
</gene>
<proteinExistence type="predicted"/>
<keyword evidence="1 4" id="KW-0808">Transferase</keyword>
<protein>
    <submittedName>
        <fullName evidence="4">GNAT family N-acetyltransferase</fullName>
        <ecNumber evidence="4">2.3.1.-</ecNumber>
    </submittedName>
</protein>
<dbReference type="EMBL" id="JBBUTI010000011">
    <property type="protein sequence ID" value="MEK8047860.1"/>
    <property type="molecule type" value="Genomic_DNA"/>
</dbReference>
<keyword evidence="5" id="KW-1185">Reference proteome</keyword>